<dbReference type="Pfam" id="PF01529">
    <property type="entry name" value="DHHC"/>
    <property type="match status" value="1"/>
</dbReference>
<evidence type="ECO:0000259" key="9">
    <source>
        <dbReference type="Pfam" id="PF01529"/>
    </source>
</evidence>
<keyword evidence="5 7" id="KW-0472">Membrane</keyword>
<protein>
    <recommendedName>
        <fullName evidence="7">Palmitoyltransferase</fullName>
        <ecNumber evidence="7">2.3.1.225</ecNumber>
    </recommendedName>
</protein>
<evidence type="ECO:0000256" key="1">
    <source>
        <dbReference type="ARBA" id="ARBA00004141"/>
    </source>
</evidence>
<keyword evidence="2 7" id="KW-0808">Transferase</keyword>
<evidence type="ECO:0000256" key="7">
    <source>
        <dbReference type="RuleBase" id="RU079119"/>
    </source>
</evidence>
<accession>A0A2C9JZ94</accession>
<feature type="domain" description="Palmitoyltransferase DHHC" evidence="9">
    <location>
        <begin position="280"/>
        <end position="413"/>
    </location>
</feature>
<comment type="domain">
    <text evidence="7">The DHHC domain is required for palmitoyltransferase activity.</text>
</comment>
<comment type="similarity">
    <text evidence="7">Belongs to the DHHC palmitoyltransferase family.</text>
</comment>
<comment type="subcellular location">
    <subcellularLocation>
        <location evidence="1">Membrane</location>
        <topology evidence="1">Multi-pass membrane protein</topology>
    </subcellularLocation>
</comment>
<feature type="region of interest" description="Disordered" evidence="8">
    <location>
        <begin position="235"/>
        <end position="256"/>
    </location>
</feature>
<evidence type="ECO:0000256" key="2">
    <source>
        <dbReference type="ARBA" id="ARBA00022679"/>
    </source>
</evidence>
<dbReference type="VEuPathDB" id="VectorBase:BGLAX_031861"/>
<keyword evidence="4 7" id="KW-1133">Transmembrane helix</keyword>
<dbReference type="InterPro" id="IPR001594">
    <property type="entry name" value="Palmitoyltrfase_DHHC"/>
</dbReference>
<dbReference type="PANTHER" id="PTHR12246">
    <property type="entry name" value="PALMITOYLTRANSFERASE ZDHHC16"/>
    <property type="match status" value="1"/>
</dbReference>
<proteinExistence type="inferred from homology"/>
<feature type="transmembrane region" description="Helical" evidence="7">
    <location>
        <begin position="322"/>
        <end position="347"/>
    </location>
</feature>
<dbReference type="PROSITE" id="PS50216">
    <property type="entry name" value="DHHC"/>
    <property type="match status" value="1"/>
</dbReference>
<feature type="transmembrane region" description="Helical" evidence="7">
    <location>
        <begin position="353"/>
        <end position="374"/>
    </location>
</feature>
<dbReference type="AlphaFoldDB" id="A0A2C9JZ94"/>
<sequence>MFDREYEDDNMLETPEAIEMERTETMPKQTVNKLDSLHSKLLSHYNKGIRKPKLNILSSPMTPETVNKIAVPLYLFTMLATFEIGLFHVMPLMYQGRDDLVFTQQAVVVFLFVEIMMNWLGIRYVDSSYKRFIQKHGDPRTKTLSNGNLVDKQAHSNCSSQATLMTLITEDAEPVRSTRKSPSSTTITLASNNSSDPALEAAKANAEMKRIDDQINSKSINDLIGSSQDGVGLTGLSNSSDAIDEQAQDSGDSYRCPKPTITTDGNTVVKSYSYWSWVPCYDCGRARPPRCHHCPVCRTCVLKRDHHCFFAGSCVGYRNHRFFFVFLIYAFIGCAYATLHGFPYIAFYLWQDMSFLDICFPISVVRFLLGYVSFHVTLSVTTLTLLIYFDFLTLTFIGAHSYLIYKGTTSFEKAFLKSSLEIKDTRTLKQKIRAVLGPYWALTFIAPTHFVFEPEENPITWPSIVVSKH</sequence>
<organism evidence="10 11">
    <name type="scientific">Biomphalaria glabrata</name>
    <name type="common">Bloodfluke planorb</name>
    <name type="synonym">Freshwater snail</name>
    <dbReference type="NCBI Taxonomy" id="6526"/>
    <lineage>
        <taxon>Eukaryota</taxon>
        <taxon>Metazoa</taxon>
        <taxon>Spiralia</taxon>
        <taxon>Lophotrochozoa</taxon>
        <taxon>Mollusca</taxon>
        <taxon>Gastropoda</taxon>
        <taxon>Heterobranchia</taxon>
        <taxon>Euthyneura</taxon>
        <taxon>Panpulmonata</taxon>
        <taxon>Hygrophila</taxon>
        <taxon>Lymnaeoidea</taxon>
        <taxon>Planorbidae</taxon>
        <taxon>Biomphalaria</taxon>
    </lineage>
</organism>
<evidence type="ECO:0000256" key="6">
    <source>
        <dbReference type="ARBA" id="ARBA00023315"/>
    </source>
</evidence>
<comment type="catalytic activity">
    <reaction evidence="7">
        <text>L-cysteinyl-[protein] + hexadecanoyl-CoA = S-hexadecanoyl-L-cysteinyl-[protein] + CoA</text>
        <dbReference type="Rhea" id="RHEA:36683"/>
        <dbReference type="Rhea" id="RHEA-COMP:10131"/>
        <dbReference type="Rhea" id="RHEA-COMP:11032"/>
        <dbReference type="ChEBI" id="CHEBI:29950"/>
        <dbReference type="ChEBI" id="CHEBI:57287"/>
        <dbReference type="ChEBI" id="CHEBI:57379"/>
        <dbReference type="ChEBI" id="CHEBI:74151"/>
        <dbReference type="EC" id="2.3.1.225"/>
    </reaction>
</comment>
<feature type="transmembrane region" description="Helical" evidence="7">
    <location>
        <begin position="71"/>
        <end position="94"/>
    </location>
</feature>
<keyword evidence="3 7" id="KW-0812">Transmembrane</keyword>
<feature type="compositionally biased region" description="Polar residues" evidence="8">
    <location>
        <begin position="180"/>
        <end position="194"/>
    </location>
</feature>
<evidence type="ECO:0000256" key="5">
    <source>
        <dbReference type="ARBA" id="ARBA00023136"/>
    </source>
</evidence>
<feature type="transmembrane region" description="Helical" evidence="7">
    <location>
        <begin position="386"/>
        <end position="405"/>
    </location>
</feature>
<gene>
    <name evidence="10" type="primary">106073867</name>
</gene>
<dbReference type="GO" id="GO:0016020">
    <property type="term" value="C:membrane"/>
    <property type="evidence" value="ECO:0007669"/>
    <property type="project" value="UniProtKB-SubCell"/>
</dbReference>
<dbReference type="GO" id="GO:0019706">
    <property type="term" value="F:protein-cysteine S-palmitoyltransferase activity"/>
    <property type="evidence" value="ECO:0007669"/>
    <property type="project" value="UniProtKB-EC"/>
</dbReference>
<reference evidence="10" key="1">
    <citation type="submission" date="2020-05" db="UniProtKB">
        <authorList>
            <consortium name="EnsemblMetazoa"/>
        </authorList>
    </citation>
    <scope>IDENTIFICATION</scope>
    <source>
        <strain evidence="10">BB02</strain>
    </source>
</reference>
<dbReference type="RefSeq" id="XP_013089977.2">
    <property type="nucleotide sequence ID" value="XM_013234523.2"/>
</dbReference>
<evidence type="ECO:0000313" key="11">
    <source>
        <dbReference type="Proteomes" id="UP000076420"/>
    </source>
</evidence>
<feature type="region of interest" description="Disordered" evidence="8">
    <location>
        <begin position="173"/>
        <end position="194"/>
    </location>
</feature>
<evidence type="ECO:0000313" key="10">
    <source>
        <dbReference type="EnsemblMetazoa" id="BGLB010442-PB"/>
    </source>
</evidence>
<dbReference type="STRING" id="6526.A0A2C9JZ94"/>
<dbReference type="OrthoDB" id="302728at2759"/>
<dbReference type="KEGG" id="bgt:106073867"/>
<dbReference type="EC" id="2.3.1.225" evidence="7"/>
<dbReference type="InterPro" id="IPR039859">
    <property type="entry name" value="PFA4/ZDH16/20/ERF2-like"/>
</dbReference>
<dbReference type="Proteomes" id="UP000076420">
    <property type="component" value="Unassembled WGS sequence"/>
</dbReference>
<evidence type="ECO:0000256" key="4">
    <source>
        <dbReference type="ARBA" id="ARBA00022989"/>
    </source>
</evidence>
<name>A0A2C9JZ94_BIOGL</name>
<keyword evidence="6 7" id="KW-0012">Acyltransferase</keyword>
<evidence type="ECO:0000256" key="8">
    <source>
        <dbReference type="SAM" id="MobiDB-lite"/>
    </source>
</evidence>
<feature type="transmembrane region" description="Helical" evidence="7">
    <location>
        <begin position="106"/>
        <end position="125"/>
    </location>
</feature>
<dbReference type="EnsemblMetazoa" id="BGLB010442-RB">
    <property type="protein sequence ID" value="BGLB010442-PB"/>
    <property type="gene ID" value="BGLB010442"/>
</dbReference>
<evidence type="ECO:0000256" key="3">
    <source>
        <dbReference type="ARBA" id="ARBA00022692"/>
    </source>
</evidence>
<dbReference type="VEuPathDB" id="VectorBase:BGLB010442"/>